<dbReference type="SUPFAM" id="SSF55729">
    <property type="entry name" value="Acyl-CoA N-acyltransferases (Nat)"/>
    <property type="match status" value="1"/>
</dbReference>
<evidence type="ECO:0000313" key="2">
    <source>
        <dbReference type="EMBL" id="GAB38158.1"/>
    </source>
</evidence>
<dbReference type="GO" id="GO:0016747">
    <property type="term" value="F:acyltransferase activity, transferring groups other than amino-acyl groups"/>
    <property type="evidence" value="ECO:0007669"/>
    <property type="project" value="InterPro"/>
</dbReference>
<dbReference type="InterPro" id="IPR013653">
    <property type="entry name" value="GCN5-like_dom"/>
</dbReference>
<dbReference type="EMBL" id="BAFC01000034">
    <property type="protein sequence ID" value="GAB38158.1"/>
    <property type="molecule type" value="Genomic_DNA"/>
</dbReference>
<dbReference type="Pfam" id="PF08445">
    <property type="entry name" value="FR47"/>
    <property type="match status" value="1"/>
</dbReference>
<keyword evidence="3" id="KW-1185">Reference proteome</keyword>
<dbReference type="Gene3D" id="3.40.630.30">
    <property type="match status" value="1"/>
</dbReference>
<dbReference type="InterPro" id="IPR000182">
    <property type="entry name" value="GNAT_dom"/>
</dbReference>
<reference evidence="2 3" key="1">
    <citation type="submission" date="2012-02" db="EMBL/GenBank/DDBJ databases">
        <title>Whole genome shotgun sequence of Gordonia sputi NBRC 100414.</title>
        <authorList>
            <person name="Yoshida I."/>
            <person name="Hosoyama A."/>
            <person name="Tsuchikane K."/>
            <person name="Katsumata H."/>
            <person name="Yamazaki S."/>
            <person name="Fujita N."/>
        </authorList>
    </citation>
    <scope>NUCLEOTIDE SEQUENCE [LARGE SCALE GENOMIC DNA]</scope>
    <source>
        <strain evidence="2 3">NBRC 100414</strain>
    </source>
</reference>
<comment type="caution">
    <text evidence="2">The sequence shown here is derived from an EMBL/GenBank/DDBJ whole genome shotgun (WGS) entry which is preliminary data.</text>
</comment>
<sequence>MTAIFSDARDTDRVLDDAVNQSLAHGHRHFAVRSGRIVRYHPLVAGFIGHPPDITTEDWHDLTLLVPEGVQFTLRDLTRPPEAGFSVVARHVAVQMTGEHVDPTLRLSTGSPRIEKLTLDDVPEMLALVELTRPGPFLRRTIELGGYVGIRHEGALVAMAGERLRPPGWSEISAVCVHPDHRNRGYASALVLAVAAGVRDAGRVPFLRANGLNENAIRLYESLGFRHRRTVTLTALRAP</sequence>
<dbReference type="CDD" id="cd04301">
    <property type="entry name" value="NAT_SF"/>
    <property type="match status" value="1"/>
</dbReference>
<protein>
    <recommendedName>
        <fullName evidence="1">N-acetyltransferase domain-containing protein</fullName>
    </recommendedName>
</protein>
<proteinExistence type="predicted"/>
<dbReference type="InterPro" id="IPR016181">
    <property type="entry name" value="Acyl_CoA_acyltransferase"/>
</dbReference>
<dbReference type="eggNOG" id="COG3393">
    <property type="taxonomic scope" value="Bacteria"/>
</dbReference>
<dbReference type="Proteomes" id="UP000005845">
    <property type="component" value="Unassembled WGS sequence"/>
</dbReference>
<organism evidence="2 3">
    <name type="scientific">Gordonia sputi NBRC 100414</name>
    <dbReference type="NCBI Taxonomy" id="1089453"/>
    <lineage>
        <taxon>Bacteria</taxon>
        <taxon>Bacillati</taxon>
        <taxon>Actinomycetota</taxon>
        <taxon>Actinomycetes</taxon>
        <taxon>Mycobacteriales</taxon>
        <taxon>Gordoniaceae</taxon>
        <taxon>Gordonia</taxon>
    </lineage>
</organism>
<dbReference type="AlphaFoldDB" id="H5TXF0"/>
<name>H5TXF0_9ACTN</name>
<dbReference type="PROSITE" id="PS51186">
    <property type="entry name" value="GNAT"/>
    <property type="match status" value="1"/>
</dbReference>
<evidence type="ECO:0000313" key="3">
    <source>
        <dbReference type="Proteomes" id="UP000005845"/>
    </source>
</evidence>
<gene>
    <name evidence="2" type="ORF">GOSPT_034_00250</name>
</gene>
<evidence type="ECO:0000259" key="1">
    <source>
        <dbReference type="PROSITE" id="PS51186"/>
    </source>
</evidence>
<accession>H5TXF0</accession>
<feature type="domain" description="N-acetyltransferase" evidence="1">
    <location>
        <begin position="112"/>
        <end position="239"/>
    </location>
</feature>
<dbReference type="RefSeq" id="WP_005203618.1">
    <property type="nucleotide sequence ID" value="NZ_BAFC01000034.1"/>
</dbReference>